<dbReference type="SUPFAM" id="SSF56176">
    <property type="entry name" value="FAD-binding/transporter-associated domain-like"/>
    <property type="match status" value="1"/>
</dbReference>
<dbReference type="InterPro" id="IPR036318">
    <property type="entry name" value="FAD-bd_PCMH-like_sf"/>
</dbReference>
<dbReference type="Proteomes" id="UP000282454">
    <property type="component" value="Unassembled WGS sequence"/>
</dbReference>
<dbReference type="Gene3D" id="3.40.462.20">
    <property type="match status" value="1"/>
</dbReference>
<dbReference type="AlphaFoldDB" id="A0A421BBY6"/>
<dbReference type="PANTHER" id="PTHR42973:SF39">
    <property type="entry name" value="FAD-BINDING PCMH-TYPE DOMAIN-CONTAINING PROTEIN"/>
    <property type="match status" value="1"/>
</dbReference>
<dbReference type="InterPro" id="IPR016169">
    <property type="entry name" value="FAD-bd_PCMH_sub2"/>
</dbReference>
<organism evidence="8 9">
    <name type="scientific">Actinokineospora cianjurensis</name>
    <dbReference type="NCBI Taxonomy" id="585224"/>
    <lineage>
        <taxon>Bacteria</taxon>
        <taxon>Bacillati</taxon>
        <taxon>Actinomycetota</taxon>
        <taxon>Actinomycetes</taxon>
        <taxon>Pseudonocardiales</taxon>
        <taxon>Pseudonocardiaceae</taxon>
        <taxon>Actinokineospora</taxon>
    </lineage>
</organism>
<comment type="caution">
    <text evidence="8">The sequence shown here is derived from an EMBL/GenBank/DDBJ whole genome shotgun (WGS) entry which is preliminary data.</text>
</comment>
<gene>
    <name evidence="8" type="ORF">CLV68_2400</name>
</gene>
<keyword evidence="6" id="KW-0732">Signal</keyword>
<keyword evidence="4" id="KW-0274">FAD</keyword>
<dbReference type="InterPro" id="IPR016166">
    <property type="entry name" value="FAD-bd_PCMH"/>
</dbReference>
<dbReference type="Gene3D" id="3.30.465.10">
    <property type="match status" value="1"/>
</dbReference>
<dbReference type="PROSITE" id="PS51318">
    <property type="entry name" value="TAT"/>
    <property type="match status" value="1"/>
</dbReference>
<accession>A0A421BBY6</accession>
<dbReference type="GO" id="GO:0016491">
    <property type="term" value="F:oxidoreductase activity"/>
    <property type="evidence" value="ECO:0007669"/>
    <property type="project" value="UniProtKB-KW"/>
</dbReference>
<comment type="cofactor">
    <cofactor evidence="1">
        <name>FAD</name>
        <dbReference type="ChEBI" id="CHEBI:57692"/>
    </cofactor>
</comment>
<dbReference type="InterPro" id="IPR016167">
    <property type="entry name" value="FAD-bd_PCMH_sub1"/>
</dbReference>
<dbReference type="PROSITE" id="PS51387">
    <property type="entry name" value="FAD_PCMH"/>
    <property type="match status" value="1"/>
</dbReference>
<evidence type="ECO:0000313" key="9">
    <source>
        <dbReference type="Proteomes" id="UP000282454"/>
    </source>
</evidence>
<evidence type="ECO:0000256" key="4">
    <source>
        <dbReference type="ARBA" id="ARBA00022827"/>
    </source>
</evidence>
<keyword evidence="9" id="KW-1185">Reference proteome</keyword>
<dbReference type="InterPro" id="IPR006094">
    <property type="entry name" value="Oxid_FAD_bind_N"/>
</dbReference>
<evidence type="ECO:0000256" key="3">
    <source>
        <dbReference type="ARBA" id="ARBA00022630"/>
    </source>
</evidence>
<sequence length="506" mass="53253">MRTRRSFLRLGTGTALASTGLLAAPAAGAALVRSTKDVSALRERIAGTVVLPSDAAYPSAKQLVSAEFDAVNPRAIVYCASTADVSTSVRFARERGIPLAVRSGGHSFNGWSTTPGLVVDTSRLAHVVPGSTVRFGPGLRGVDSVAALSPHGIALPAGGCPTVSAGGFTLGGGLGWQTRKYGTASDRLVSARVVLADGRAVRASATEHSDLFWALRGGGGGNFGVVTEFESLPTRLSRVVSYRLTWSWDRAAEVIAAWQRWVITGEDELASVLVAVLPDSAPAAVPLLQVVGAHLGTKAAADAAIARLVSAVGAAPTSNTAEELPYATAMMRAFGCSDKTASQCHITGQTPDALLPRTTFVAHRYRTFARAIPSTGIDAILTAFEANRRPGQNRSLNFVAWGGQAIRVPVTATAWPHRTAQFALGFSAALTTATTPDDHTTATHWADTGFTTMTPHSTGHTYQNYGHNGLPDWQTAYYGPNYTRLTQVKHAYDPDNVFHFSQSVGS</sequence>
<dbReference type="InterPro" id="IPR006311">
    <property type="entry name" value="TAT_signal"/>
</dbReference>
<dbReference type="InterPro" id="IPR012951">
    <property type="entry name" value="BBE"/>
</dbReference>
<evidence type="ECO:0000313" key="8">
    <source>
        <dbReference type="EMBL" id="RLK61857.1"/>
    </source>
</evidence>
<dbReference type="InterPro" id="IPR006093">
    <property type="entry name" value="Oxy_OxRdtase_FAD_BS"/>
</dbReference>
<dbReference type="Pfam" id="PF08031">
    <property type="entry name" value="BBE"/>
    <property type="match status" value="1"/>
</dbReference>
<reference evidence="8 9" key="1">
    <citation type="submission" date="2018-10" db="EMBL/GenBank/DDBJ databases">
        <title>Genomic Encyclopedia of Archaeal and Bacterial Type Strains, Phase II (KMG-II): from individual species to whole genera.</title>
        <authorList>
            <person name="Goeker M."/>
        </authorList>
    </citation>
    <scope>NUCLEOTIDE SEQUENCE [LARGE SCALE GENOMIC DNA]</scope>
    <source>
        <strain evidence="8 9">DSM 45657</strain>
    </source>
</reference>
<name>A0A421BBY6_9PSEU</name>
<evidence type="ECO:0000256" key="1">
    <source>
        <dbReference type="ARBA" id="ARBA00001974"/>
    </source>
</evidence>
<keyword evidence="3" id="KW-0285">Flavoprotein</keyword>
<protein>
    <submittedName>
        <fullName evidence="8">FAD/FMN-containing dehydrogenase</fullName>
    </submittedName>
</protein>
<dbReference type="EMBL" id="RCDD01000001">
    <property type="protein sequence ID" value="RLK61857.1"/>
    <property type="molecule type" value="Genomic_DNA"/>
</dbReference>
<proteinExistence type="inferred from homology"/>
<feature type="domain" description="FAD-binding PCMH-type" evidence="7">
    <location>
        <begin position="69"/>
        <end position="236"/>
    </location>
</feature>
<dbReference type="GO" id="GO:0071949">
    <property type="term" value="F:FAD binding"/>
    <property type="evidence" value="ECO:0007669"/>
    <property type="project" value="InterPro"/>
</dbReference>
<feature type="chain" id="PRO_5038706334" evidence="6">
    <location>
        <begin position="30"/>
        <end position="506"/>
    </location>
</feature>
<feature type="signal peptide" evidence="6">
    <location>
        <begin position="1"/>
        <end position="29"/>
    </location>
</feature>
<dbReference type="InterPro" id="IPR050416">
    <property type="entry name" value="FAD-linked_Oxidoreductase"/>
</dbReference>
<evidence type="ECO:0000256" key="5">
    <source>
        <dbReference type="ARBA" id="ARBA00023002"/>
    </source>
</evidence>
<dbReference type="Pfam" id="PF01565">
    <property type="entry name" value="FAD_binding_4"/>
    <property type="match status" value="1"/>
</dbReference>
<comment type="similarity">
    <text evidence="2">Belongs to the oxygen-dependent FAD-linked oxidoreductase family.</text>
</comment>
<dbReference type="PROSITE" id="PS00862">
    <property type="entry name" value="OX2_COVAL_FAD"/>
    <property type="match status" value="1"/>
</dbReference>
<evidence type="ECO:0000256" key="6">
    <source>
        <dbReference type="SAM" id="SignalP"/>
    </source>
</evidence>
<dbReference type="PANTHER" id="PTHR42973">
    <property type="entry name" value="BINDING OXIDOREDUCTASE, PUTATIVE (AFU_ORTHOLOGUE AFUA_1G17690)-RELATED"/>
    <property type="match status" value="1"/>
</dbReference>
<dbReference type="RefSeq" id="WP_246009774.1">
    <property type="nucleotide sequence ID" value="NZ_RCDD01000001.1"/>
</dbReference>
<evidence type="ECO:0000259" key="7">
    <source>
        <dbReference type="PROSITE" id="PS51387"/>
    </source>
</evidence>
<dbReference type="Gene3D" id="3.30.43.10">
    <property type="entry name" value="Uridine Diphospho-n-acetylenolpyruvylglucosamine Reductase, domain 2"/>
    <property type="match status" value="1"/>
</dbReference>
<evidence type="ECO:0000256" key="2">
    <source>
        <dbReference type="ARBA" id="ARBA00005466"/>
    </source>
</evidence>
<keyword evidence="5" id="KW-0560">Oxidoreductase</keyword>